<dbReference type="EMBL" id="JBHSEH010000001">
    <property type="protein sequence ID" value="MFC4424638.1"/>
    <property type="molecule type" value="Genomic_DNA"/>
</dbReference>
<name>A0ABV8XIX8_9DEIO</name>
<comment type="caution">
    <text evidence="1">The sequence shown here is derived from an EMBL/GenBank/DDBJ whole genome shotgun (WGS) entry which is preliminary data.</text>
</comment>
<accession>A0ABV8XIX8</accession>
<dbReference type="Proteomes" id="UP001595998">
    <property type="component" value="Unassembled WGS sequence"/>
</dbReference>
<organism evidence="1 2">
    <name type="scientific">Deinococcus navajonensis</name>
    <dbReference type="NCBI Taxonomy" id="309884"/>
    <lineage>
        <taxon>Bacteria</taxon>
        <taxon>Thermotogati</taxon>
        <taxon>Deinococcota</taxon>
        <taxon>Deinococci</taxon>
        <taxon>Deinococcales</taxon>
        <taxon>Deinococcaceae</taxon>
        <taxon>Deinococcus</taxon>
    </lineage>
</organism>
<dbReference type="RefSeq" id="WP_380034853.1">
    <property type="nucleotide sequence ID" value="NZ_JBHSEH010000001.1"/>
</dbReference>
<sequence>MGIDHLPAEFIWYVKEWQAATGYESSAWRALAQTDVRRRIGRDNYVITDLEPPVVSFQPWFYGWDNDVVRHELAHLLLAWSRVEAHLIAALGSREAARPFIEALCNQALAFLQITQPMVDDAVKKHGVSAKAVRQIMRVSGARADRALHRLIQDDPDAQRAGFITSGNYIQHISNCNFPLPFWLFDRVPEPMLTFPAEANATAIRTPKRPQIIGVCWG</sequence>
<proteinExistence type="predicted"/>
<reference evidence="2" key="1">
    <citation type="journal article" date="2019" name="Int. J. Syst. Evol. Microbiol.">
        <title>The Global Catalogue of Microorganisms (GCM) 10K type strain sequencing project: providing services to taxonomists for standard genome sequencing and annotation.</title>
        <authorList>
            <consortium name="The Broad Institute Genomics Platform"/>
            <consortium name="The Broad Institute Genome Sequencing Center for Infectious Disease"/>
            <person name="Wu L."/>
            <person name="Ma J."/>
        </authorList>
    </citation>
    <scope>NUCLEOTIDE SEQUENCE [LARGE SCALE GENOMIC DNA]</scope>
    <source>
        <strain evidence="2">CCUG 56029</strain>
    </source>
</reference>
<protein>
    <submittedName>
        <fullName evidence="1">Uncharacterized protein</fullName>
    </submittedName>
</protein>
<evidence type="ECO:0000313" key="2">
    <source>
        <dbReference type="Proteomes" id="UP001595998"/>
    </source>
</evidence>
<keyword evidence="2" id="KW-1185">Reference proteome</keyword>
<gene>
    <name evidence="1" type="ORF">ACFOZ9_00335</name>
</gene>
<evidence type="ECO:0000313" key="1">
    <source>
        <dbReference type="EMBL" id="MFC4424638.1"/>
    </source>
</evidence>